<proteinExistence type="predicted"/>
<dbReference type="AlphaFoldDB" id="A0A0D0BYE6"/>
<feature type="signal peptide" evidence="2">
    <location>
        <begin position="1"/>
        <end position="45"/>
    </location>
</feature>
<evidence type="ECO:0000313" key="4">
    <source>
        <dbReference type="Proteomes" id="UP000053593"/>
    </source>
</evidence>
<dbReference type="EMBL" id="KN834773">
    <property type="protein sequence ID" value="KIK60816.1"/>
    <property type="molecule type" value="Genomic_DNA"/>
</dbReference>
<dbReference type="HOGENOM" id="CLU_2264064_0_0_1"/>
<organism evidence="3 4">
    <name type="scientific">Collybiopsis luxurians FD-317 M1</name>
    <dbReference type="NCBI Taxonomy" id="944289"/>
    <lineage>
        <taxon>Eukaryota</taxon>
        <taxon>Fungi</taxon>
        <taxon>Dikarya</taxon>
        <taxon>Basidiomycota</taxon>
        <taxon>Agaricomycotina</taxon>
        <taxon>Agaricomycetes</taxon>
        <taxon>Agaricomycetidae</taxon>
        <taxon>Agaricales</taxon>
        <taxon>Marasmiineae</taxon>
        <taxon>Omphalotaceae</taxon>
        <taxon>Collybiopsis</taxon>
        <taxon>Collybiopsis luxurians</taxon>
    </lineage>
</organism>
<accession>A0A0D0BYE6</accession>
<sequence length="103" mass="10867">MTVKRGRKRKQYNAAINCGPRKECAVDAMALAVLVFGLLSDVVDANTSTNTSTNTGANTNTDTSMSTDTDTGTGKSTTALSCDSTINSLILDILIRFQELGTT</sequence>
<name>A0A0D0BYE6_9AGAR</name>
<keyword evidence="2" id="KW-0732">Signal</keyword>
<feature type="chain" id="PRO_5002219909" evidence="2">
    <location>
        <begin position="46"/>
        <end position="103"/>
    </location>
</feature>
<evidence type="ECO:0000313" key="3">
    <source>
        <dbReference type="EMBL" id="KIK60816.1"/>
    </source>
</evidence>
<evidence type="ECO:0000256" key="2">
    <source>
        <dbReference type="SAM" id="SignalP"/>
    </source>
</evidence>
<dbReference type="Proteomes" id="UP000053593">
    <property type="component" value="Unassembled WGS sequence"/>
</dbReference>
<keyword evidence="4" id="KW-1185">Reference proteome</keyword>
<gene>
    <name evidence="3" type="ORF">GYMLUDRAFT_73664</name>
</gene>
<protein>
    <submittedName>
        <fullName evidence="3">Uncharacterized protein</fullName>
    </submittedName>
</protein>
<evidence type="ECO:0000256" key="1">
    <source>
        <dbReference type="SAM" id="MobiDB-lite"/>
    </source>
</evidence>
<reference evidence="3 4" key="1">
    <citation type="submission" date="2014-04" db="EMBL/GenBank/DDBJ databases">
        <title>Evolutionary Origins and Diversification of the Mycorrhizal Mutualists.</title>
        <authorList>
            <consortium name="DOE Joint Genome Institute"/>
            <consortium name="Mycorrhizal Genomics Consortium"/>
            <person name="Kohler A."/>
            <person name="Kuo A."/>
            <person name="Nagy L.G."/>
            <person name="Floudas D."/>
            <person name="Copeland A."/>
            <person name="Barry K.W."/>
            <person name="Cichocki N."/>
            <person name="Veneault-Fourrey C."/>
            <person name="LaButti K."/>
            <person name="Lindquist E.A."/>
            <person name="Lipzen A."/>
            <person name="Lundell T."/>
            <person name="Morin E."/>
            <person name="Murat C."/>
            <person name="Riley R."/>
            <person name="Ohm R."/>
            <person name="Sun H."/>
            <person name="Tunlid A."/>
            <person name="Henrissat B."/>
            <person name="Grigoriev I.V."/>
            <person name="Hibbett D.S."/>
            <person name="Martin F."/>
        </authorList>
    </citation>
    <scope>NUCLEOTIDE SEQUENCE [LARGE SCALE GENOMIC DNA]</scope>
    <source>
        <strain evidence="3 4">FD-317 M1</strain>
    </source>
</reference>
<feature type="region of interest" description="Disordered" evidence="1">
    <location>
        <begin position="47"/>
        <end position="75"/>
    </location>
</feature>